<protein>
    <submittedName>
        <fullName evidence="2">Unplaced genomic scaffold scaffold_119, whole genome shotgun sequence</fullName>
    </submittedName>
</protein>
<evidence type="ECO:0000313" key="2">
    <source>
        <dbReference type="EMBL" id="KIJ58334.1"/>
    </source>
</evidence>
<organism evidence="3 4">
    <name type="scientific">Hydnomerulius pinastri MD-312</name>
    <dbReference type="NCBI Taxonomy" id="994086"/>
    <lineage>
        <taxon>Eukaryota</taxon>
        <taxon>Fungi</taxon>
        <taxon>Dikarya</taxon>
        <taxon>Basidiomycota</taxon>
        <taxon>Agaricomycotina</taxon>
        <taxon>Agaricomycetes</taxon>
        <taxon>Agaricomycetidae</taxon>
        <taxon>Boletales</taxon>
        <taxon>Boletales incertae sedis</taxon>
        <taxon>Leucogyrophana</taxon>
    </lineage>
</organism>
<evidence type="ECO:0000313" key="4">
    <source>
        <dbReference type="Proteomes" id="UP000053820"/>
    </source>
</evidence>
<dbReference type="EMBL" id="KN839953">
    <property type="protein sequence ID" value="KIJ58334.1"/>
    <property type="molecule type" value="Genomic_DNA"/>
</dbReference>
<dbReference type="OrthoDB" id="2689339at2759"/>
<sequence length="204" mass="22458">MSSIHSISSSASRRAPRRGTQGLNQRASRLSSPRATNPTSCTAWRDRVACDLPDPYPSPPGSHPLDVAGDLDLHMTPNHPLDVGGDSDLHMTPNHSLPPCLYTPHDNDLTVALIKAQRVERRAEKRLIQKRLKRVKIERELYNNMDHETDQRLHAADVNVGIARALRRIAGVEVRGRGGRADRDLDACSDTSASSTTSDLDSSF</sequence>
<dbReference type="Proteomes" id="UP000053820">
    <property type="component" value="Unassembled WGS sequence"/>
</dbReference>
<gene>
    <name evidence="3" type="ORF">HYDPIDRAFT_33062</name>
    <name evidence="2" type="ORF">HYDPIDRAFT_34291</name>
</gene>
<evidence type="ECO:0000256" key="1">
    <source>
        <dbReference type="SAM" id="MobiDB-lite"/>
    </source>
</evidence>
<accession>A0A0C9W8Z1</accession>
<feature type="compositionally biased region" description="Low complexity" evidence="1">
    <location>
        <begin position="1"/>
        <end position="13"/>
    </location>
</feature>
<dbReference type="EMBL" id="KN839884">
    <property type="protein sequence ID" value="KIJ59621.1"/>
    <property type="molecule type" value="Genomic_DNA"/>
</dbReference>
<dbReference type="AlphaFoldDB" id="A0A0C9W8Z1"/>
<evidence type="ECO:0000313" key="3">
    <source>
        <dbReference type="EMBL" id="KIJ59621.1"/>
    </source>
</evidence>
<keyword evidence="4" id="KW-1185">Reference proteome</keyword>
<dbReference type="HOGENOM" id="CLU_1343420_0_0_1"/>
<feature type="region of interest" description="Disordered" evidence="1">
    <location>
        <begin position="179"/>
        <end position="204"/>
    </location>
</feature>
<feature type="compositionally biased region" description="Polar residues" evidence="1">
    <location>
        <begin position="21"/>
        <end position="42"/>
    </location>
</feature>
<reference evidence="3 4" key="1">
    <citation type="submission" date="2014-04" db="EMBL/GenBank/DDBJ databases">
        <title>Evolutionary Origins and Diversification of the Mycorrhizal Mutualists.</title>
        <authorList>
            <consortium name="DOE Joint Genome Institute"/>
            <consortium name="Mycorrhizal Genomics Consortium"/>
            <person name="Kohler A."/>
            <person name="Kuo A."/>
            <person name="Nagy L.G."/>
            <person name="Floudas D."/>
            <person name="Copeland A."/>
            <person name="Barry K.W."/>
            <person name="Cichocki N."/>
            <person name="Veneault-Fourrey C."/>
            <person name="LaButti K."/>
            <person name="Lindquist E.A."/>
            <person name="Lipzen A."/>
            <person name="Lundell T."/>
            <person name="Morin E."/>
            <person name="Murat C."/>
            <person name="Riley R."/>
            <person name="Ohm R."/>
            <person name="Sun H."/>
            <person name="Tunlid A."/>
            <person name="Henrissat B."/>
            <person name="Grigoriev I.V."/>
            <person name="Hibbett D.S."/>
            <person name="Martin F."/>
        </authorList>
    </citation>
    <scope>NUCLEOTIDE SEQUENCE [LARGE SCALE GENOMIC DNA]</scope>
    <source>
        <strain evidence="3 4">MD-312</strain>
    </source>
</reference>
<proteinExistence type="predicted"/>
<name>A0A0C9W8Z1_9AGAM</name>
<feature type="region of interest" description="Disordered" evidence="1">
    <location>
        <begin position="1"/>
        <end position="78"/>
    </location>
</feature>
<feature type="compositionally biased region" description="Low complexity" evidence="1">
    <location>
        <begin position="188"/>
        <end position="204"/>
    </location>
</feature>